<organism evidence="4 5">
    <name type="scientific">Glycomyces sambucus</name>
    <dbReference type="NCBI Taxonomy" id="380244"/>
    <lineage>
        <taxon>Bacteria</taxon>
        <taxon>Bacillati</taxon>
        <taxon>Actinomycetota</taxon>
        <taxon>Actinomycetes</taxon>
        <taxon>Glycomycetales</taxon>
        <taxon>Glycomycetaceae</taxon>
        <taxon>Glycomyces</taxon>
    </lineage>
</organism>
<accession>A0A1G9FUS6</accession>
<feature type="DNA-binding region" description="H-T-H motif" evidence="2">
    <location>
        <begin position="36"/>
        <end position="55"/>
    </location>
</feature>
<dbReference type="Pfam" id="PF14246">
    <property type="entry name" value="TetR_C_7"/>
    <property type="match status" value="1"/>
</dbReference>
<dbReference type="SUPFAM" id="SSF46689">
    <property type="entry name" value="Homeodomain-like"/>
    <property type="match status" value="1"/>
</dbReference>
<keyword evidence="5" id="KW-1185">Reference proteome</keyword>
<dbReference type="Gene3D" id="1.10.357.10">
    <property type="entry name" value="Tetracycline Repressor, domain 2"/>
    <property type="match status" value="1"/>
</dbReference>
<dbReference type="PANTHER" id="PTHR30055:SF146">
    <property type="entry name" value="HTH-TYPE TRANSCRIPTIONAL DUAL REGULATOR CECR"/>
    <property type="match status" value="1"/>
</dbReference>
<evidence type="ECO:0000313" key="5">
    <source>
        <dbReference type="Proteomes" id="UP000198662"/>
    </source>
</evidence>
<name>A0A1G9FUS6_9ACTN</name>
<dbReference type="InterPro" id="IPR009057">
    <property type="entry name" value="Homeodomain-like_sf"/>
</dbReference>
<dbReference type="GO" id="GO:0000976">
    <property type="term" value="F:transcription cis-regulatory region binding"/>
    <property type="evidence" value="ECO:0007669"/>
    <property type="project" value="TreeGrafter"/>
</dbReference>
<dbReference type="Proteomes" id="UP000198662">
    <property type="component" value="Unassembled WGS sequence"/>
</dbReference>
<dbReference type="InterPro" id="IPR001647">
    <property type="entry name" value="HTH_TetR"/>
</dbReference>
<dbReference type="InterPro" id="IPR039536">
    <property type="entry name" value="TetR_C_Proteobacteria"/>
</dbReference>
<dbReference type="RefSeq" id="WP_091047104.1">
    <property type="nucleotide sequence ID" value="NZ_FNGF01000002.1"/>
</dbReference>
<dbReference type="InterPro" id="IPR036271">
    <property type="entry name" value="Tet_transcr_reg_TetR-rel_C_sf"/>
</dbReference>
<dbReference type="PANTHER" id="PTHR30055">
    <property type="entry name" value="HTH-TYPE TRANSCRIPTIONAL REGULATOR RUTR"/>
    <property type="match status" value="1"/>
</dbReference>
<sequence>MTDTARRRGRPSGRTGTDLLSTAREVFLERGFGGTTMDEVAARARISKASLYREHPSKDALFAAVVRDWADAGRDAMRPHLDRLVAADDVRGGLADLAGVMRAGVLSPDVLNMRRLVTGEARRLPEVAAGYLDASWERNVRALADALAALAERGRLRIGDPAAAADQFTWLVLGAPLNRCLLTGTDGAGDAAPVADAVDLFLARYGPGVPQVS</sequence>
<evidence type="ECO:0000256" key="2">
    <source>
        <dbReference type="PROSITE-ProRule" id="PRU00335"/>
    </source>
</evidence>
<dbReference type="OrthoDB" id="3237195at2"/>
<protein>
    <submittedName>
        <fullName evidence="4">Transcriptional regulator, TetR family</fullName>
    </submittedName>
</protein>
<dbReference type="AlphaFoldDB" id="A0A1G9FUS6"/>
<dbReference type="Pfam" id="PF00440">
    <property type="entry name" value="TetR_N"/>
    <property type="match status" value="1"/>
</dbReference>
<dbReference type="SUPFAM" id="SSF48498">
    <property type="entry name" value="Tetracyclin repressor-like, C-terminal domain"/>
    <property type="match status" value="1"/>
</dbReference>
<evidence type="ECO:0000313" key="4">
    <source>
        <dbReference type="EMBL" id="SDK92085.1"/>
    </source>
</evidence>
<reference evidence="5" key="1">
    <citation type="submission" date="2016-10" db="EMBL/GenBank/DDBJ databases">
        <authorList>
            <person name="Varghese N."/>
            <person name="Submissions S."/>
        </authorList>
    </citation>
    <scope>NUCLEOTIDE SEQUENCE [LARGE SCALE GENOMIC DNA]</scope>
    <source>
        <strain evidence="5">CGMCC 4.3147</strain>
    </source>
</reference>
<gene>
    <name evidence="4" type="ORF">SAMN05216298_2040</name>
</gene>
<dbReference type="GO" id="GO:0003700">
    <property type="term" value="F:DNA-binding transcription factor activity"/>
    <property type="evidence" value="ECO:0007669"/>
    <property type="project" value="TreeGrafter"/>
</dbReference>
<proteinExistence type="predicted"/>
<dbReference type="InterPro" id="IPR050109">
    <property type="entry name" value="HTH-type_TetR-like_transc_reg"/>
</dbReference>
<dbReference type="PROSITE" id="PS50977">
    <property type="entry name" value="HTH_TETR_2"/>
    <property type="match status" value="1"/>
</dbReference>
<dbReference type="EMBL" id="FNGF01000002">
    <property type="protein sequence ID" value="SDK92085.1"/>
    <property type="molecule type" value="Genomic_DNA"/>
</dbReference>
<dbReference type="PRINTS" id="PR00455">
    <property type="entry name" value="HTHTETR"/>
</dbReference>
<evidence type="ECO:0000256" key="1">
    <source>
        <dbReference type="ARBA" id="ARBA00023125"/>
    </source>
</evidence>
<feature type="domain" description="HTH tetR-type" evidence="3">
    <location>
        <begin position="13"/>
        <end position="73"/>
    </location>
</feature>
<keyword evidence="1 2" id="KW-0238">DNA-binding</keyword>
<evidence type="ECO:0000259" key="3">
    <source>
        <dbReference type="PROSITE" id="PS50977"/>
    </source>
</evidence>